<dbReference type="Proteomes" id="UP000001844">
    <property type="component" value="Chromosome"/>
</dbReference>
<dbReference type="InterPro" id="IPR027417">
    <property type="entry name" value="P-loop_NTPase"/>
</dbReference>
<evidence type="ECO:0000259" key="5">
    <source>
        <dbReference type="PROSITE" id="PS50893"/>
    </source>
</evidence>
<dbReference type="HOGENOM" id="CLU_000604_1_2_6"/>
<organism evidence="6 7">
    <name type="scientific">Nitrosococcus halophilus (strain Nc4)</name>
    <dbReference type="NCBI Taxonomy" id="472759"/>
    <lineage>
        <taxon>Bacteria</taxon>
        <taxon>Pseudomonadati</taxon>
        <taxon>Pseudomonadota</taxon>
        <taxon>Gammaproteobacteria</taxon>
        <taxon>Chromatiales</taxon>
        <taxon>Chromatiaceae</taxon>
        <taxon>Nitrosococcus</taxon>
    </lineage>
</organism>
<evidence type="ECO:0000256" key="1">
    <source>
        <dbReference type="ARBA" id="ARBA00005417"/>
    </source>
</evidence>
<keyword evidence="7" id="KW-1185">Reference proteome</keyword>
<dbReference type="InterPro" id="IPR017871">
    <property type="entry name" value="ABC_transporter-like_CS"/>
</dbReference>
<evidence type="ECO:0000256" key="3">
    <source>
        <dbReference type="ARBA" id="ARBA00022741"/>
    </source>
</evidence>
<dbReference type="eggNOG" id="COG1134">
    <property type="taxonomic scope" value="Bacteria"/>
</dbReference>
<dbReference type="InterPro" id="IPR015860">
    <property type="entry name" value="ABC_transpr_TagH-like"/>
</dbReference>
<dbReference type="GO" id="GO:0005524">
    <property type="term" value="F:ATP binding"/>
    <property type="evidence" value="ECO:0007669"/>
    <property type="project" value="UniProtKB-KW"/>
</dbReference>
<evidence type="ECO:0000313" key="6">
    <source>
        <dbReference type="EMBL" id="ADE16689.1"/>
    </source>
</evidence>
<comment type="similarity">
    <text evidence="1">Belongs to the ABC transporter superfamily.</text>
</comment>
<dbReference type="EMBL" id="CP001798">
    <property type="protein sequence ID" value="ADE16689.1"/>
    <property type="molecule type" value="Genomic_DNA"/>
</dbReference>
<dbReference type="PROSITE" id="PS50893">
    <property type="entry name" value="ABC_TRANSPORTER_2"/>
    <property type="match status" value="1"/>
</dbReference>
<evidence type="ECO:0000256" key="2">
    <source>
        <dbReference type="ARBA" id="ARBA00022448"/>
    </source>
</evidence>
<dbReference type="Gene3D" id="3.40.50.300">
    <property type="entry name" value="P-loop containing nucleotide triphosphate hydrolases"/>
    <property type="match status" value="1"/>
</dbReference>
<keyword evidence="3" id="KW-0547">Nucleotide-binding</keyword>
<dbReference type="KEGG" id="nhl:Nhal_3669"/>
<dbReference type="SUPFAM" id="SSF52540">
    <property type="entry name" value="P-loop containing nucleoside triphosphate hydrolases"/>
    <property type="match status" value="1"/>
</dbReference>
<keyword evidence="4" id="KW-0067">ATP-binding</keyword>
<dbReference type="OrthoDB" id="9778870at2"/>
<dbReference type="PROSITE" id="PS00211">
    <property type="entry name" value="ABC_TRANSPORTER_1"/>
    <property type="match status" value="1"/>
</dbReference>
<dbReference type="InterPro" id="IPR050683">
    <property type="entry name" value="Bact_Polysacc_Export_ATP-bd"/>
</dbReference>
<sequence length="241" mass="26538">MRPLKVADGVVLSVRGVGVTYRRRTGFLRQNRFEALRDVSFDLYQGESLGVIGSNGAGKSTLLKVLGGIIRPDKGKIINPGHSVALLSLRLGFDPNLSGRDNAIVSGLLLGFRRKQVEEKLGEIIAFAELESFIDYPLHTYSAGMRARLGFSVAFHLEPDILLIDEVLGVGDADFQRKSRAEIERKIASDKTIVLVSHSVAAIRKLCNRAVWVEQGKTRMEGEVNEVVAAYEAFVQEKNSQ</sequence>
<evidence type="ECO:0000256" key="4">
    <source>
        <dbReference type="ARBA" id="ARBA00022840"/>
    </source>
</evidence>
<evidence type="ECO:0000313" key="7">
    <source>
        <dbReference type="Proteomes" id="UP000001844"/>
    </source>
</evidence>
<gene>
    <name evidence="6" type="ordered locus">Nhal_3669</name>
</gene>
<dbReference type="GO" id="GO:0016887">
    <property type="term" value="F:ATP hydrolysis activity"/>
    <property type="evidence" value="ECO:0007669"/>
    <property type="project" value="InterPro"/>
</dbReference>
<reference evidence="7" key="1">
    <citation type="submission" date="2010-04" db="EMBL/GenBank/DDBJ databases">
        <title>Complete genome sequence of Nitrosococcus halophilus Nc4, a salt-adapted, aerobic obligate ammonia-oxidizing sulfur purple bacterium.</title>
        <authorList>
            <consortium name="US DOE Joint Genome Institute"/>
            <person name="Campbell M.A."/>
            <person name="Malfatti S.A."/>
            <person name="Chain P.S.G."/>
            <person name="Heidelberg J.F."/>
            <person name="Ward B.B."/>
            <person name="Klotz M.G."/>
        </authorList>
    </citation>
    <scope>NUCLEOTIDE SEQUENCE [LARGE SCALE GENOMIC DNA]</scope>
    <source>
        <strain evidence="7">Nc4</strain>
    </source>
</reference>
<dbReference type="PANTHER" id="PTHR46743:SF2">
    <property type="entry name" value="TEICHOIC ACIDS EXPORT ATP-BINDING PROTEIN TAGH"/>
    <property type="match status" value="1"/>
</dbReference>
<dbReference type="STRING" id="472759.Nhal_3669"/>
<dbReference type="PANTHER" id="PTHR46743">
    <property type="entry name" value="TEICHOIC ACIDS EXPORT ATP-BINDING PROTEIN TAGH"/>
    <property type="match status" value="1"/>
</dbReference>
<dbReference type="SMART" id="SM00382">
    <property type="entry name" value="AAA"/>
    <property type="match status" value="1"/>
</dbReference>
<dbReference type="InterPro" id="IPR003439">
    <property type="entry name" value="ABC_transporter-like_ATP-bd"/>
</dbReference>
<proteinExistence type="inferred from homology"/>
<dbReference type="CDD" id="cd03220">
    <property type="entry name" value="ABC_KpsT_Wzt"/>
    <property type="match status" value="1"/>
</dbReference>
<dbReference type="GO" id="GO:0140359">
    <property type="term" value="F:ABC-type transporter activity"/>
    <property type="evidence" value="ECO:0007669"/>
    <property type="project" value="InterPro"/>
</dbReference>
<dbReference type="Pfam" id="PF00005">
    <property type="entry name" value="ABC_tran"/>
    <property type="match status" value="1"/>
</dbReference>
<keyword evidence="2" id="KW-0813">Transport</keyword>
<feature type="domain" description="ABC transporter" evidence="5">
    <location>
        <begin position="14"/>
        <end position="240"/>
    </location>
</feature>
<dbReference type="AlphaFoldDB" id="D5C2L4"/>
<name>D5C2L4_NITHN</name>
<dbReference type="InterPro" id="IPR003593">
    <property type="entry name" value="AAA+_ATPase"/>
</dbReference>
<accession>D5C2L4</accession>
<protein>
    <submittedName>
        <fullName evidence="6">ABC transporter related protein</fullName>
    </submittedName>
</protein>
<dbReference type="RefSeq" id="WP_013034538.1">
    <property type="nucleotide sequence ID" value="NC_013960.1"/>
</dbReference>
<dbReference type="GO" id="GO:0016020">
    <property type="term" value="C:membrane"/>
    <property type="evidence" value="ECO:0007669"/>
    <property type="project" value="InterPro"/>
</dbReference>